<comment type="similarity">
    <text evidence="1">Belongs to the ATP-dependent AMP-binding enzyme family.</text>
</comment>
<name>A0ABW6HZ40_9FLAO</name>
<dbReference type="Proteomes" id="UP001600109">
    <property type="component" value="Unassembled WGS sequence"/>
</dbReference>
<dbReference type="InterPro" id="IPR042099">
    <property type="entry name" value="ANL_N_sf"/>
</dbReference>
<dbReference type="InterPro" id="IPR000873">
    <property type="entry name" value="AMP-dep_synth/lig_dom"/>
</dbReference>
<comment type="caution">
    <text evidence="5">The sequence shown here is derived from an EMBL/GenBank/DDBJ whole genome shotgun (WGS) entry which is preliminary data.</text>
</comment>
<dbReference type="Pfam" id="PF13193">
    <property type="entry name" value="AMP-binding_C"/>
    <property type="match status" value="1"/>
</dbReference>
<dbReference type="InterPro" id="IPR045851">
    <property type="entry name" value="AMP-bd_C_sf"/>
</dbReference>
<dbReference type="InterPro" id="IPR025110">
    <property type="entry name" value="AMP-bd_C"/>
</dbReference>
<protein>
    <submittedName>
        <fullName evidence="5">Fatty acid--CoA ligase family protein</fullName>
    </submittedName>
</protein>
<accession>A0ABW6HZ40</accession>
<dbReference type="PANTHER" id="PTHR43201:SF5">
    <property type="entry name" value="MEDIUM-CHAIN ACYL-COA LIGASE ACSF2, MITOCHONDRIAL"/>
    <property type="match status" value="1"/>
</dbReference>
<evidence type="ECO:0000313" key="6">
    <source>
        <dbReference type="Proteomes" id="UP001600109"/>
    </source>
</evidence>
<evidence type="ECO:0000259" key="3">
    <source>
        <dbReference type="Pfam" id="PF00501"/>
    </source>
</evidence>
<dbReference type="GO" id="GO:0016874">
    <property type="term" value="F:ligase activity"/>
    <property type="evidence" value="ECO:0007669"/>
    <property type="project" value="UniProtKB-KW"/>
</dbReference>
<evidence type="ECO:0000256" key="1">
    <source>
        <dbReference type="ARBA" id="ARBA00006432"/>
    </source>
</evidence>
<feature type="domain" description="AMP-binding enzyme C-terminal" evidence="4">
    <location>
        <begin position="327"/>
        <end position="402"/>
    </location>
</feature>
<keyword evidence="2 5" id="KW-0436">Ligase</keyword>
<dbReference type="Gene3D" id="3.30.300.30">
    <property type="match status" value="1"/>
</dbReference>
<feature type="domain" description="AMP-dependent synthetase/ligase" evidence="3">
    <location>
        <begin position="100"/>
        <end position="247"/>
    </location>
</feature>
<evidence type="ECO:0000259" key="4">
    <source>
        <dbReference type="Pfam" id="PF13193"/>
    </source>
</evidence>
<organism evidence="5 6">
    <name type="scientific">Flavobacterium xylosi</name>
    <dbReference type="NCBI Taxonomy" id="3230415"/>
    <lineage>
        <taxon>Bacteria</taxon>
        <taxon>Pseudomonadati</taxon>
        <taxon>Bacteroidota</taxon>
        <taxon>Flavobacteriia</taxon>
        <taxon>Flavobacteriales</taxon>
        <taxon>Flavobacteriaceae</taxon>
        <taxon>Flavobacterium</taxon>
    </lineage>
</organism>
<dbReference type="Gene3D" id="3.40.50.12780">
    <property type="entry name" value="N-terminal domain of ligase-like"/>
    <property type="match status" value="1"/>
</dbReference>
<dbReference type="EMBL" id="JBHZPZ010000021">
    <property type="protein sequence ID" value="MFE3869290.1"/>
    <property type="molecule type" value="Genomic_DNA"/>
</dbReference>
<dbReference type="PANTHER" id="PTHR43201">
    <property type="entry name" value="ACYL-COA SYNTHETASE"/>
    <property type="match status" value="1"/>
</dbReference>
<proteinExistence type="inferred from homology"/>
<sequence length="406" mass="46216">MQTFLISKDHIIQYDELLNDINNSNFYNFALKSNSLYSFFLNFIIAIASENDIVLLDSDLSTSELINSGLGDNVNTEKRIKPLSFKTIDELLETIILSKSAITIFTSGTTGQPKKIIHSISTLTRAVRKSDTNIGQIWGLAYNPTHIAGLQVFFQAFSNQNTLINIFNFSRSEVYETIEKYSITNVSATPTFYRLLLPFEKEFLTLQRITFGGEKSNEKLHENIMKIFPNARINNIYASTEAGSLLVSKGELFKIPLELKDKFKITNQELLICKSLLGQSEDLLLEDGYYKTGDIIEFVDETNDFFRFISRKNELINVGGYKVNPSEVEQVISNMQEVQQVMVYGKPNSVLGNILCAEIKLMEGNSIDESKIRSYLSENIQDFKIPRRIKFVVSFTLTRTGKLKRL</sequence>
<evidence type="ECO:0000313" key="5">
    <source>
        <dbReference type="EMBL" id="MFE3869290.1"/>
    </source>
</evidence>
<evidence type="ECO:0000256" key="2">
    <source>
        <dbReference type="ARBA" id="ARBA00022598"/>
    </source>
</evidence>
<keyword evidence="6" id="KW-1185">Reference proteome</keyword>
<dbReference type="Pfam" id="PF00501">
    <property type="entry name" value="AMP-binding"/>
    <property type="match status" value="1"/>
</dbReference>
<gene>
    <name evidence="5" type="ORF">ACFX5E_14595</name>
</gene>
<reference evidence="5 6" key="1">
    <citation type="submission" date="2024-06" db="EMBL/GenBank/DDBJ databases">
        <title>Flavobacterium spp. isolated from glacier.</title>
        <authorList>
            <person name="Han D."/>
        </authorList>
    </citation>
    <scope>NUCLEOTIDE SEQUENCE [LARGE SCALE GENOMIC DNA]</scope>
    <source>
        <strain evidence="5 6">LS2P90</strain>
    </source>
</reference>
<dbReference type="CDD" id="cd04433">
    <property type="entry name" value="AFD_class_I"/>
    <property type="match status" value="1"/>
</dbReference>
<dbReference type="RefSeq" id="WP_379855897.1">
    <property type="nucleotide sequence ID" value="NZ_JBHZPZ010000021.1"/>
</dbReference>
<dbReference type="SUPFAM" id="SSF56801">
    <property type="entry name" value="Acetyl-CoA synthetase-like"/>
    <property type="match status" value="1"/>
</dbReference>